<evidence type="ECO:0000313" key="1">
    <source>
        <dbReference type="EMBL" id="KAF2089094.1"/>
    </source>
</evidence>
<dbReference type="GO" id="GO:0030674">
    <property type="term" value="F:protein-macromolecule adaptor activity"/>
    <property type="evidence" value="ECO:0007669"/>
    <property type="project" value="TreeGrafter"/>
</dbReference>
<protein>
    <submittedName>
        <fullName evidence="1">Uncharacterized protein</fullName>
    </submittedName>
</protein>
<dbReference type="OrthoDB" id="548474at2759"/>
<name>A0A6A5YE81_9PEZI</name>
<dbReference type="GO" id="GO:0070682">
    <property type="term" value="P:proteasome regulatory particle assembly"/>
    <property type="evidence" value="ECO:0007669"/>
    <property type="project" value="InterPro"/>
</dbReference>
<keyword evidence="2" id="KW-1185">Reference proteome</keyword>
<dbReference type="Proteomes" id="UP000799776">
    <property type="component" value="Unassembled WGS sequence"/>
</dbReference>
<organism evidence="1 2">
    <name type="scientific">Saccharata proteae CBS 121410</name>
    <dbReference type="NCBI Taxonomy" id="1314787"/>
    <lineage>
        <taxon>Eukaryota</taxon>
        <taxon>Fungi</taxon>
        <taxon>Dikarya</taxon>
        <taxon>Ascomycota</taxon>
        <taxon>Pezizomycotina</taxon>
        <taxon>Dothideomycetes</taxon>
        <taxon>Dothideomycetes incertae sedis</taxon>
        <taxon>Botryosphaeriales</taxon>
        <taxon>Saccharataceae</taxon>
        <taxon>Saccharata</taxon>
    </lineage>
</organism>
<feature type="non-terminal residue" evidence="1">
    <location>
        <position position="98"/>
    </location>
</feature>
<dbReference type="InterPro" id="IPR038966">
    <property type="entry name" value="TMA17"/>
</dbReference>
<dbReference type="PANTHER" id="PTHR40422">
    <property type="entry name" value="TRANSLATION MACHINERY-ASSOCIATED PROTEIN 17"/>
    <property type="match status" value="1"/>
</dbReference>
<dbReference type="AlphaFoldDB" id="A0A6A5YE81"/>
<dbReference type="PANTHER" id="PTHR40422:SF1">
    <property type="entry name" value="TRANSLATION MACHINERY-ASSOCIATED PROTEIN 17"/>
    <property type="match status" value="1"/>
</dbReference>
<proteinExistence type="predicted"/>
<reference evidence="1" key="1">
    <citation type="journal article" date="2020" name="Stud. Mycol.">
        <title>101 Dothideomycetes genomes: a test case for predicting lifestyles and emergence of pathogens.</title>
        <authorList>
            <person name="Haridas S."/>
            <person name="Albert R."/>
            <person name="Binder M."/>
            <person name="Bloem J."/>
            <person name="Labutti K."/>
            <person name="Salamov A."/>
            <person name="Andreopoulos B."/>
            <person name="Baker S."/>
            <person name="Barry K."/>
            <person name="Bills G."/>
            <person name="Bluhm B."/>
            <person name="Cannon C."/>
            <person name="Castanera R."/>
            <person name="Culley D."/>
            <person name="Daum C."/>
            <person name="Ezra D."/>
            <person name="Gonzalez J."/>
            <person name="Henrissat B."/>
            <person name="Kuo A."/>
            <person name="Liang C."/>
            <person name="Lipzen A."/>
            <person name="Lutzoni F."/>
            <person name="Magnuson J."/>
            <person name="Mondo S."/>
            <person name="Nolan M."/>
            <person name="Ohm R."/>
            <person name="Pangilinan J."/>
            <person name="Park H.-J."/>
            <person name="Ramirez L."/>
            <person name="Alfaro M."/>
            <person name="Sun H."/>
            <person name="Tritt A."/>
            <person name="Yoshinaga Y."/>
            <person name="Zwiers L.-H."/>
            <person name="Turgeon B."/>
            <person name="Goodwin S."/>
            <person name="Spatafora J."/>
            <person name="Crous P."/>
            <person name="Grigoriev I."/>
        </authorList>
    </citation>
    <scope>NUCLEOTIDE SEQUENCE</scope>
    <source>
        <strain evidence="1">CBS 121410</strain>
    </source>
</reference>
<sequence>SATAPYISLEEFAVAIKDLPVASLHAKAAELRNSIYHMTRSNSQLEPFAAEGDAECADAMRENVEVMQRMRDRIGLLKAEVEGRGMMWVDEEPRPAAD</sequence>
<evidence type="ECO:0000313" key="2">
    <source>
        <dbReference type="Proteomes" id="UP000799776"/>
    </source>
</evidence>
<feature type="non-terminal residue" evidence="1">
    <location>
        <position position="1"/>
    </location>
</feature>
<accession>A0A6A5YE81</accession>
<gene>
    <name evidence="1" type="ORF">K490DRAFT_1776</name>
</gene>
<dbReference type="EMBL" id="ML978715">
    <property type="protein sequence ID" value="KAF2089094.1"/>
    <property type="molecule type" value="Genomic_DNA"/>
</dbReference>